<reference evidence="2" key="1">
    <citation type="submission" date="2022-11" db="UniProtKB">
        <authorList>
            <consortium name="WormBaseParasite"/>
        </authorList>
    </citation>
    <scope>IDENTIFICATION</scope>
</reference>
<evidence type="ECO:0000313" key="1">
    <source>
        <dbReference type="Proteomes" id="UP000887580"/>
    </source>
</evidence>
<name>A0AC35F407_9BILA</name>
<dbReference type="Proteomes" id="UP000887580">
    <property type="component" value="Unplaced"/>
</dbReference>
<evidence type="ECO:0000313" key="2">
    <source>
        <dbReference type="WBParaSite" id="PS1159_v2.g13378.t1"/>
    </source>
</evidence>
<sequence>MAEEEGISIKSDAAMSISDQPAADSETIVPLSDVMSQHTENKGDDSSDIIESVDIAVNEGNNEQEEETFELKPEFESTELEKPIASKEGETENVDDNASIHSDGQLTTDNEEDEMENFTQNQISNGQNFDNSGQNFNQPLNEYNGF</sequence>
<accession>A0AC35F407</accession>
<protein>
    <submittedName>
        <fullName evidence="2">Uncharacterized protein</fullName>
    </submittedName>
</protein>
<organism evidence="1 2">
    <name type="scientific">Panagrolaimus sp. PS1159</name>
    <dbReference type="NCBI Taxonomy" id="55785"/>
    <lineage>
        <taxon>Eukaryota</taxon>
        <taxon>Metazoa</taxon>
        <taxon>Ecdysozoa</taxon>
        <taxon>Nematoda</taxon>
        <taxon>Chromadorea</taxon>
        <taxon>Rhabditida</taxon>
        <taxon>Tylenchina</taxon>
        <taxon>Panagrolaimomorpha</taxon>
        <taxon>Panagrolaimoidea</taxon>
        <taxon>Panagrolaimidae</taxon>
        <taxon>Panagrolaimus</taxon>
    </lineage>
</organism>
<dbReference type="WBParaSite" id="PS1159_v2.g13378.t1">
    <property type="protein sequence ID" value="PS1159_v2.g13378.t1"/>
    <property type="gene ID" value="PS1159_v2.g13378"/>
</dbReference>
<proteinExistence type="predicted"/>